<dbReference type="InterPro" id="IPR005025">
    <property type="entry name" value="FMN_Rdtase-like_dom"/>
</dbReference>
<name>A0A5M3WSF7_9ACTN</name>
<dbReference type="SUPFAM" id="SSF52218">
    <property type="entry name" value="Flavoproteins"/>
    <property type="match status" value="1"/>
</dbReference>
<protein>
    <submittedName>
        <fullName evidence="5">FMN reductase</fullName>
    </submittedName>
</protein>
<comment type="caution">
    <text evidence="5">The sequence shown here is derived from an EMBL/GenBank/DDBJ whole genome shotgun (WGS) entry which is preliminary data.</text>
</comment>
<evidence type="ECO:0000256" key="2">
    <source>
        <dbReference type="ARBA" id="ARBA00022643"/>
    </source>
</evidence>
<evidence type="ECO:0000313" key="6">
    <source>
        <dbReference type="Proteomes" id="UP000331127"/>
    </source>
</evidence>
<keyword evidence="1" id="KW-0285">Flavoprotein</keyword>
<evidence type="ECO:0000256" key="3">
    <source>
        <dbReference type="ARBA" id="ARBA00023002"/>
    </source>
</evidence>
<dbReference type="GO" id="GO:0016491">
    <property type="term" value="F:oxidoreductase activity"/>
    <property type="evidence" value="ECO:0007669"/>
    <property type="project" value="UniProtKB-KW"/>
</dbReference>
<evidence type="ECO:0000256" key="1">
    <source>
        <dbReference type="ARBA" id="ARBA00022630"/>
    </source>
</evidence>
<organism evidence="5 6">
    <name type="scientific">Acrocarpospora macrocephala</name>
    <dbReference type="NCBI Taxonomy" id="150177"/>
    <lineage>
        <taxon>Bacteria</taxon>
        <taxon>Bacillati</taxon>
        <taxon>Actinomycetota</taxon>
        <taxon>Actinomycetes</taxon>
        <taxon>Streptosporangiales</taxon>
        <taxon>Streptosporangiaceae</taxon>
        <taxon>Acrocarpospora</taxon>
    </lineage>
</organism>
<feature type="domain" description="NADPH-dependent FMN reductase-like" evidence="4">
    <location>
        <begin position="1"/>
        <end position="135"/>
    </location>
</feature>
<dbReference type="InterPro" id="IPR029039">
    <property type="entry name" value="Flavoprotein-like_sf"/>
</dbReference>
<evidence type="ECO:0000313" key="5">
    <source>
        <dbReference type="EMBL" id="GES09653.1"/>
    </source>
</evidence>
<dbReference type="AlphaFoldDB" id="A0A5M3WSF7"/>
<dbReference type="Gene3D" id="3.40.50.360">
    <property type="match status" value="1"/>
</dbReference>
<gene>
    <name evidence="5" type="ORF">Amac_032490</name>
</gene>
<dbReference type="PANTHER" id="PTHR43408">
    <property type="entry name" value="FMN REDUCTASE (NADPH)"/>
    <property type="match status" value="1"/>
</dbReference>
<dbReference type="InterPro" id="IPR051814">
    <property type="entry name" value="NAD(P)H-dep_FMN_reductase"/>
</dbReference>
<dbReference type="PANTHER" id="PTHR43408:SF2">
    <property type="entry name" value="FMN REDUCTASE (NADPH)"/>
    <property type="match status" value="1"/>
</dbReference>
<proteinExistence type="predicted"/>
<keyword evidence="6" id="KW-1185">Reference proteome</keyword>
<accession>A0A5M3WSF7</accession>
<dbReference type="EMBL" id="BLAE01000016">
    <property type="protein sequence ID" value="GES09653.1"/>
    <property type="molecule type" value="Genomic_DNA"/>
</dbReference>
<keyword evidence="3" id="KW-0560">Oxidoreductase</keyword>
<reference evidence="5 6" key="1">
    <citation type="submission" date="2019-10" db="EMBL/GenBank/DDBJ databases">
        <title>Whole genome shotgun sequence of Acrocarpospora macrocephala NBRC 16266.</title>
        <authorList>
            <person name="Ichikawa N."/>
            <person name="Kimura A."/>
            <person name="Kitahashi Y."/>
            <person name="Komaki H."/>
            <person name="Oguchi A."/>
        </authorList>
    </citation>
    <scope>NUCLEOTIDE SEQUENCE [LARGE SCALE GENOMIC DNA]</scope>
    <source>
        <strain evidence="5 6">NBRC 16266</strain>
    </source>
</reference>
<dbReference type="Proteomes" id="UP000331127">
    <property type="component" value="Unassembled WGS sequence"/>
</dbReference>
<evidence type="ECO:0000259" key="4">
    <source>
        <dbReference type="Pfam" id="PF03358"/>
    </source>
</evidence>
<dbReference type="Pfam" id="PF03358">
    <property type="entry name" value="FMN_red"/>
    <property type="match status" value="1"/>
</dbReference>
<sequence>MRVVTVVGNPKPLSRTFRAAEAVVAALVGRPPDEAVDIIGLGADLMDWTSSTVAQKVDLLASADLAVIASPTYKGSYTGLLKIFLDRIAAGRLAGVTAIPVMLAADPRHALAGEVHLKPVLSELGASCPTSAVFLHEDRFDDPAALDAWLPAARRQLRSLLPAEAPR</sequence>
<keyword evidence="2" id="KW-0288">FMN</keyword>